<proteinExistence type="predicted"/>
<keyword evidence="2" id="KW-1185">Reference proteome</keyword>
<gene>
    <name evidence="1" type="ORF">JIN82_15510</name>
</gene>
<accession>A0A8J7MGP6</accession>
<dbReference type="EMBL" id="JAENIM010000046">
    <property type="protein sequence ID" value="MBK1792572.1"/>
    <property type="molecule type" value="Genomic_DNA"/>
</dbReference>
<dbReference type="RefSeq" id="WP_200312585.1">
    <property type="nucleotide sequence ID" value="NZ_JAENIM010000046.1"/>
</dbReference>
<reference evidence="1" key="1">
    <citation type="submission" date="2021-01" db="EMBL/GenBank/DDBJ databases">
        <title>Modified the classification status of verrucomicrobia.</title>
        <authorList>
            <person name="Feng X."/>
        </authorList>
    </citation>
    <scope>NUCLEOTIDE SEQUENCE</scope>
    <source>
        <strain evidence="1">_KCTC 22039</strain>
    </source>
</reference>
<name>A0A8J7MGP6_9BACT</name>
<comment type="caution">
    <text evidence="1">The sequence shown here is derived from an EMBL/GenBank/DDBJ whole genome shotgun (WGS) entry which is preliminary data.</text>
</comment>
<evidence type="ECO:0000313" key="2">
    <source>
        <dbReference type="Proteomes" id="UP000624703"/>
    </source>
</evidence>
<protein>
    <submittedName>
        <fullName evidence="1">Uncharacterized protein</fullName>
    </submittedName>
</protein>
<dbReference type="AlphaFoldDB" id="A0A8J7MGP6"/>
<dbReference type="Proteomes" id="UP000624703">
    <property type="component" value="Unassembled WGS sequence"/>
</dbReference>
<sequence>MSRPLDLIDSWPIGGFLQLVENVFLALAELEDMKCCVHERIVQGVASNFPSCIGM</sequence>
<evidence type="ECO:0000313" key="1">
    <source>
        <dbReference type="EMBL" id="MBK1792572.1"/>
    </source>
</evidence>
<organism evidence="1 2">
    <name type="scientific">Persicirhabdus sediminis</name>
    <dbReference type="NCBI Taxonomy" id="454144"/>
    <lineage>
        <taxon>Bacteria</taxon>
        <taxon>Pseudomonadati</taxon>
        <taxon>Verrucomicrobiota</taxon>
        <taxon>Verrucomicrobiia</taxon>
        <taxon>Verrucomicrobiales</taxon>
        <taxon>Verrucomicrobiaceae</taxon>
        <taxon>Persicirhabdus</taxon>
    </lineage>
</organism>